<protein>
    <submittedName>
        <fullName evidence="1">Uncharacterized protein</fullName>
    </submittedName>
</protein>
<name>A0A8S5QWN6_9CAUD</name>
<sequence>MKTILQALIDEIHYPVGKGHIQNRLLKRGLTEDDVCTPETFNGNEFQGAVADCLIFLLGAPNFSEADKQISMTDKSNILKQANAIYKSIGEPEVTDDDSPVVYVGDCLL</sequence>
<organism evidence="1">
    <name type="scientific">Myoviridae sp. ctcPl3</name>
    <dbReference type="NCBI Taxonomy" id="2826669"/>
    <lineage>
        <taxon>Viruses</taxon>
        <taxon>Duplodnaviria</taxon>
        <taxon>Heunggongvirae</taxon>
        <taxon>Uroviricota</taxon>
        <taxon>Caudoviricetes</taxon>
    </lineage>
</organism>
<accession>A0A8S5QWN6</accession>
<dbReference type="EMBL" id="BK015752">
    <property type="protein sequence ID" value="DAE23386.1"/>
    <property type="molecule type" value="Genomic_DNA"/>
</dbReference>
<proteinExistence type="predicted"/>
<reference evidence="1" key="1">
    <citation type="journal article" date="2021" name="Proc. Natl. Acad. Sci. U.S.A.">
        <title>A Catalog of Tens of Thousands of Viruses from Human Metagenomes Reveals Hidden Associations with Chronic Diseases.</title>
        <authorList>
            <person name="Tisza M.J."/>
            <person name="Buck C.B."/>
        </authorList>
    </citation>
    <scope>NUCLEOTIDE SEQUENCE</scope>
    <source>
        <strain evidence="1">CtcPl3</strain>
    </source>
</reference>
<evidence type="ECO:0000313" key="1">
    <source>
        <dbReference type="EMBL" id="DAE23386.1"/>
    </source>
</evidence>